<dbReference type="FunFam" id="3.30.230.10:FF:000001">
    <property type="entry name" value="30S ribosomal protein S9"/>
    <property type="match status" value="1"/>
</dbReference>
<reference evidence="8" key="1">
    <citation type="submission" date="2018-07" db="EMBL/GenBank/DDBJ databases">
        <authorList>
            <person name="Somerville V."/>
        </authorList>
    </citation>
    <scope>NUCLEOTIDE SEQUENCE</scope>
    <source>
        <strain evidence="8">NWC_2_2</strain>
    </source>
</reference>
<dbReference type="InterPro" id="IPR023035">
    <property type="entry name" value="Ribosomal_uS9_bac/plastid"/>
</dbReference>
<evidence type="ECO:0000256" key="2">
    <source>
        <dbReference type="ARBA" id="ARBA00022980"/>
    </source>
</evidence>
<evidence type="ECO:0000256" key="3">
    <source>
        <dbReference type="ARBA" id="ARBA00023274"/>
    </source>
</evidence>
<dbReference type="Proteomes" id="UP001200334">
    <property type="component" value="Unassembled WGS sequence"/>
</dbReference>
<name>A0A061C4V3_LACDL</name>
<evidence type="ECO:0000256" key="6">
    <source>
        <dbReference type="RuleBase" id="RU003815"/>
    </source>
</evidence>
<dbReference type="GO" id="GO:0003735">
    <property type="term" value="F:structural constituent of ribosome"/>
    <property type="evidence" value="ECO:0007669"/>
    <property type="project" value="InterPro"/>
</dbReference>
<evidence type="ECO:0000313" key="9">
    <source>
        <dbReference type="EMBL" id="MCD5562848.1"/>
    </source>
</evidence>
<dbReference type="EMBL" id="JAJNUY010000003">
    <property type="protein sequence ID" value="MCD5562848.1"/>
    <property type="molecule type" value="Genomic_DNA"/>
</dbReference>
<keyword evidence="2 5" id="KW-0689">Ribosomal protein</keyword>
<protein>
    <recommendedName>
        <fullName evidence="4 5">Small ribosomal subunit protein uS9</fullName>
    </recommendedName>
</protein>
<organism evidence="8">
    <name type="scientific">Lactobacillus delbrueckii subsp. lactis</name>
    <dbReference type="NCBI Taxonomy" id="29397"/>
    <lineage>
        <taxon>Bacteria</taxon>
        <taxon>Bacillati</taxon>
        <taxon>Bacillota</taxon>
        <taxon>Bacilli</taxon>
        <taxon>Lactobacillales</taxon>
        <taxon>Lactobacillaceae</taxon>
        <taxon>Lactobacillus</taxon>
    </lineage>
</organism>
<evidence type="ECO:0000256" key="5">
    <source>
        <dbReference type="HAMAP-Rule" id="MF_00532"/>
    </source>
</evidence>
<dbReference type="RefSeq" id="WP_002878121.1">
    <property type="nucleotide sequence ID" value="NZ_BJLK01000015.1"/>
</dbReference>
<dbReference type="InterPro" id="IPR020574">
    <property type="entry name" value="Ribosomal_uS9_CS"/>
</dbReference>
<dbReference type="InterPro" id="IPR000754">
    <property type="entry name" value="Ribosomal_uS9"/>
</dbReference>
<dbReference type="GeneID" id="69668459"/>
<dbReference type="PROSITE" id="PS00360">
    <property type="entry name" value="RIBOSOMAL_S9"/>
    <property type="match status" value="1"/>
</dbReference>
<dbReference type="PANTHER" id="PTHR21569">
    <property type="entry name" value="RIBOSOMAL PROTEIN S9"/>
    <property type="match status" value="1"/>
</dbReference>
<dbReference type="GO" id="GO:0003723">
    <property type="term" value="F:RNA binding"/>
    <property type="evidence" value="ECO:0007669"/>
    <property type="project" value="TreeGrafter"/>
</dbReference>
<proteinExistence type="inferred from homology"/>
<evidence type="ECO:0000313" key="8">
    <source>
        <dbReference type="EMBL" id="AZA16663.1"/>
    </source>
</evidence>
<dbReference type="PANTHER" id="PTHR21569:SF1">
    <property type="entry name" value="SMALL RIBOSOMAL SUBUNIT PROTEIN US9M"/>
    <property type="match status" value="1"/>
</dbReference>
<dbReference type="AlphaFoldDB" id="A0A061C4V3"/>
<evidence type="ECO:0000256" key="1">
    <source>
        <dbReference type="ARBA" id="ARBA00005251"/>
    </source>
</evidence>
<feature type="compositionally biased region" description="Basic residues" evidence="7">
    <location>
        <begin position="112"/>
        <end position="131"/>
    </location>
</feature>
<dbReference type="InterPro" id="IPR014721">
    <property type="entry name" value="Ribsml_uS5_D2-typ_fold_subgr"/>
</dbReference>
<dbReference type="Pfam" id="PF00380">
    <property type="entry name" value="Ribosomal_S9"/>
    <property type="match status" value="1"/>
</dbReference>
<dbReference type="InterPro" id="IPR020568">
    <property type="entry name" value="Ribosomal_Su5_D2-typ_SF"/>
</dbReference>
<accession>A0A061C4V3</accession>
<keyword evidence="3 5" id="KW-0687">Ribonucleoprotein</keyword>
<dbReference type="Gene3D" id="3.30.230.10">
    <property type="match status" value="1"/>
</dbReference>
<dbReference type="EMBL" id="CP031023">
    <property type="protein sequence ID" value="AZA16663.1"/>
    <property type="molecule type" value="Genomic_DNA"/>
</dbReference>
<sequence>MAQQAAYAGTGRRKDAVARVRLVPGDGKITVNNKDVADYIPLPILVKDLKQPLTLTETEGQYDVIINVNGGGFSGQAGAIRHGIARALLEVDPDFRGPLKKAGFLTRDPRMKERKKPGLKKARKASQFSKR</sequence>
<gene>
    <name evidence="5 9" type="primary">rpsI</name>
    <name evidence="8" type="ORF">DQL93_09385</name>
    <name evidence="9" type="ORF">LOB85_01515</name>
</gene>
<comment type="similarity">
    <text evidence="1 5 6">Belongs to the universal ribosomal protein uS9 family.</text>
</comment>
<dbReference type="GO" id="GO:0022627">
    <property type="term" value="C:cytosolic small ribosomal subunit"/>
    <property type="evidence" value="ECO:0007669"/>
    <property type="project" value="TreeGrafter"/>
</dbReference>
<dbReference type="HAMAP" id="MF_00532_B">
    <property type="entry name" value="Ribosomal_uS9_B"/>
    <property type="match status" value="1"/>
</dbReference>
<reference evidence="9 10" key="2">
    <citation type="submission" date="2021-12" db="EMBL/GenBank/DDBJ databases">
        <title>Antimicrobial susceptibility of Lactobacillus delbrueckii subsp. lactis obtained from milk products and other habitats.</title>
        <authorList>
            <person name="Shani N."/>
        </authorList>
    </citation>
    <scope>NUCLEOTIDE SEQUENCE [LARGE SCALE GENOMIC DNA]</scope>
    <source>
        <strain evidence="9 10">FAM 21755</strain>
    </source>
</reference>
<dbReference type="NCBIfam" id="NF001099">
    <property type="entry name" value="PRK00132.1"/>
    <property type="match status" value="1"/>
</dbReference>
<dbReference type="SUPFAM" id="SSF54211">
    <property type="entry name" value="Ribosomal protein S5 domain 2-like"/>
    <property type="match status" value="1"/>
</dbReference>
<dbReference type="OrthoDB" id="9803965at2"/>
<evidence type="ECO:0000313" key="10">
    <source>
        <dbReference type="Proteomes" id="UP001200334"/>
    </source>
</evidence>
<dbReference type="GO" id="GO:0006412">
    <property type="term" value="P:translation"/>
    <property type="evidence" value="ECO:0007669"/>
    <property type="project" value="UniProtKB-UniRule"/>
</dbReference>
<evidence type="ECO:0000256" key="7">
    <source>
        <dbReference type="SAM" id="MobiDB-lite"/>
    </source>
</evidence>
<evidence type="ECO:0000256" key="4">
    <source>
        <dbReference type="ARBA" id="ARBA00035259"/>
    </source>
</evidence>
<feature type="region of interest" description="Disordered" evidence="7">
    <location>
        <begin position="100"/>
        <end position="131"/>
    </location>
</feature>